<accession>A0ABT1F618</accession>
<sequence length="121" mass="12369">MLNSLDSGRRVASRIVVLQLGVAMAAGLVFLLRGPREALAAALGAGVVALGTALLSMRAFAKLGPGGAALGRLLSGMILKWVAILGGLFVILIQFKLPPLAAIAGLMAAYAVNLLAFRFKG</sequence>
<proteinExistence type="predicted"/>
<feature type="transmembrane region" description="Helical" evidence="1">
    <location>
        <begin position="38"/>
        <end position="61"/>
    </location>
</feature>
<feature type="transmembrane region" description="Helical" evidence="1">
    <location>
        <begin position="12"/>
        <end position="32"/>
    </location>
</feature>
<evidence type="ECO:0008006" key="4">
    <source>
        <dbReference type="Google" id="ProtNLM"/>
    </source>
</evidence>
<name>A0ABT1F618_9GAMM</name>
<dbReference type="RefSeq" id="WP_253564226.1">
    <property type="nucleotide sequence ID" value="NZ_JAMZEK010000001.1"/>
</dbReference>
<dbReference type="EMBL" id="JAMZEK010000001">
    <property type="protein sequence ID" value="MCP1372590.1"/>
    <property type="molecule type" value="Genomic_DNA"/>
</dbReference>
<evidence type="ECO:0000256" key="1">
    <source>
        <dbReference type="SAM" id="Phobius"/>
    </source>
</evidence>
<feature type="transmembrane region" description="Helical" evidence="1">
    <location>
        <begin position="99"/>
        <end position="117"/>
    </location>
</feature>
<keyword evidence="1" id="KW-1133">Transmembrane helix</keyword>
<evidence type="ECO:0000313" key="3">
    <source>
        <dbReference type="Proteomes" id="UP001204615"/>
    </source>
</evidence>
<comment type="caution">
    <text evidence="2">The sequence shown here is derived from an EMBL/GenBank/DDBJ whole genome shotgun (WGS) entry which is preliminary data.</text>
</comment>
<protein>
    <recommendedName>
        <fullName evidence="4">ATP synthase protein I</fullName>
    </recommendedName>
</protein>
<feature type="transmembrane region" description="Helical" evidence="1">
    <location>
        <begin position="73"/>
        <end position="93"/>
    </location>
</feature>
<keyword evidence="3" id="KW-1185">Reference proteome</keyword>
<keyword evidence="1" id="KW-0472">Membrane</keyword>
<gene>
    <name evidence="2" type="ORF">NC595_00775</name>
</gene>
<keyword evidence="1" id="KW-0812">Transmembrane</keyword>
<dbReference type="Proteomes" id="UP001204615">
    <property type="component" value="Unassembled WGS sequence"/>
</dbReference>
<evidence type="ECO:0000313" key="2">
    <source>
        <dbReference type="EMBL" id="MCP1372590.1"/>
    </source>
</evidence>
<reference evidence="2 3" key="1">
    <citation type="submission" date="2022-06" db="EMBL/GenBank/DDBJ databases">
        <title>Dyella sp. Sa strain:Sa Genome sequencing.</title>
        <authorList>
            <person name="Park S."/>
        </authorList>
    </citation>
    <scope>NUCLEOTIDE SEQUENCE [LARGE SCALE GENOMIC DNA]</scope>
    <source>
        <strain evidence="2 3">Sa</strain>
    </source>
</reference>
<organism evidence="2 3">
    <name type="scientific">Dyella lutea</name>
    <dbReference type="NCBI Taxonomy" id="2950441"/>
    <lineage>
        <taxon>Bacteria</taxon>
        <taxon>Pseudomonadati</taxon>
        <taxon>Pseudomonadota</taxon>
        <taxon>Gammaproteobacteria</taxon>
        <taxon>Lysobacterales</taxon>
        <taxon>Rhodanobacteraceae</taxon>
        <taxon>Dyella</taxon>
    </lineage>
</organism>